<reference evidence="12 13" key="1">
    <citation type="submission" date="2015-09" db="EMBL/GenBank/DDBJ databases">
        <authorList>
            <consortium name="Pathogen Informatics"/>
            <person name="Wu L."/>
            <person name="Ma J."/>
        </authorList>
    </citation>
    <scope>NUCLEOTIDE SEQUENCE [LARGE SCALE GENOMIC DNA]</scope>
    <source>
        <strain evidence="12 13">2789STDY5834858</strain>
    </source>
</reference>
<evidence type="ECO:0000256" key="6">
    <source>
        <dbReference type="ARBA" id="ARBA00022741"/>
    </source>
</evidence>
<feature type="transmembrane region" description="Helical" evidence="10">
    <location>
        <begin position="15"/>
        <end position="33"/>
    </location>
</feature>
<keyword evidence="9 10" id="KW-0472">Membrane</keyword>
<keyword evidence="5 10" id="KW-0548">Nucleotidyltransferase</keyword>
<comment type="similarity">
    <text evidence="10">Belongs to the adenylate cyclase family. DacA/CdaA subfamily.</text>
</comment>
<dbReference type="SUPFAM" id="SSF143597">
    <property type="entry name" value="YojJ-like"/>
    <property type="match status" value="1"/>
</dbReference>
<evidence type="ECO:0000256" key="5">
    <source>
        <dbReference type="ARBA" id="ARBA00022695"/>
    </source>
</evidence>
<evidence type="ECO:0000256" key="4">
    <source>
        <dbReference type="ARBA" id="ARBA00022692"/>
    </source>
</evidence>
<dbReference type="NCBIfam" id="TIGR00159">
    <property type="entry name" value="diadenylate cyclase CdaA"/>
    <property type="match status" value="1"/>
</dbReference>
<comment type="function">
    <text evidence="10">Catalyzes the condensation of 2 ATP molecules into cyclic di-AMP (c-di-AMP), a second messenger used to regulate differing processes in different bacteria.</text>
</comment>
<dbReference type="InterPro" id="IPR003390">
    <property type="entry name" value="DNA_integrity_scan_DisA_N"/>
</dbReference>
<dbReference type="Pfam" id="PF19293">
    <property type="entry name" value="CdaA_N"/>
    <property type="match status" value="1"/>
</dbReference>
<evidence type="ECO:0000256" key="3">
    <source>
        <dbReference type="ARBA" id="ARBA00022679"/>
    </source>
</evidence>
<sequence length="284" mass="31662">MQTIINMILSDIQNITIWSVVDILVVAFIFYKGYMLIKETRAEQLLKGILLILILIPVSYILKLDILYFILSKTITIGVIAVIIIFQPEIRRGLEHIGRSTFDDFHIIQNDEEIEKVITNICEAVENMAKTKTGALIAIEQGTGLGDIVSTGIKMDSLVSRELIENIFVKNTPLHDGATIIKNDRILASACVLPLTNNNNISKQLGTRHRAAIGLSEASDALIIIVSEETGAISLAIKGRLTRNFDGDKLKSILLKIIKSKNQRKSKSFGQKVKAWVKIIKREK</sequence>
<dbReference type="PANTHER" id="PTHR34185:SF1">
    <property type="entry name" value="DIADENYLATE CYCLASE"/>
    <property type="match status" value="1"/>
</dbReference>
<evidence type="ECO:0000313" key="12">
    <source>
        <dbReference type="EMBL" id="CUO13529.1"/>
    </source>
</evidence>
<dbReference type="EMBL" id="CYZR01000007">
    <property type="protein sequence ID" value="CUO13529.1"/>
    <property type="molecule type" value="Genomic_DNA"/>
</dbReference>
<dbReference type="Gene3D" id="3.40.1700.10">
    <property type="entry name" value="DNA integrity scanning protein, DisA, N-terminal domain"/>
    <property type="match status" value="1"/>
</dbReference>
<dbReference type="InterPro" id="IPR045585">
    <property type="entry name" value="CdaA_N"/>
</dbReference>
<evidence type="ECO:0000256" key="1">
    <source>
        <dbReference type="ARBA" id="ARBA00000877"/>
    </source>
</evidence>
<evidence type="ECO:0000256" key="2">
    <source>
        <dbReference type="ARBA" id="ARBA00022475"/>
    </source>
</evidence>
<comment type="catalytic activity">
    <reaction evidence="1 10">
        <text>2 ATP = 3',3'-c-di-AMP + 2 diphosphate</text>
        <dbReference type="Rhea" id="RHEA:35655"/>
        <dbReference type="ChEBI" id="CHEBI:30616"/>
        <dbReference type="ChEBI" id="CHEBI:33019"/>
        <dbReference type="ChEBI" id="CHEBI:71500"/>
        <dbReference type="EC" id="2.7.7.85"/>
    </reaction>
</comment>
<organism evidence="12 13">
    <name type="scientific">Sarcina ventriculi</name>
    <name type="common">Clostridium ventriculi</name>
    <dbReference type="NCBI Taxonomy" id="1267"/>
    <lineage>
        <taxon>Bacteria</taxon>
        <taxon>Bacillati</taxon>
        <taxon>Bacillota</taxon>
        <taxon>Clostridia</taxon>
        <taxon>Eubacteriales</taxon>
        <taxon>Clostridiaceae</taxon>
        <taxon>Sarcina</taxon>
    </lineage>
</organism>
<dbReference type="InterPro" id="IPR050338">
    <property type="entry name" value="DisA"/>
</dbReference>
<evidence type="ECO:0000256" key="10">
    <source>
        <dbReference type="HAMAP-Rule" id="MF_01499"/>
    </source>
</evidence>
<dbReference type="EC" id="2.7.7.85" evidence="10"/>
<proteinExistence type="inferred from homology"/>
<keyword evidence="2 10" id="KW-1003">Cell membrane</keyword>
<comment type="caution">
    <text evidence="12">The sequence shown here is derived from an EMBL/GenBank/DDBJ whole genome shotgun (WGS) entry which is preliminary data.</text>
</comment>
<dbReference type="InterPro" id="IPR014046">
    <property type="entry name" value="C-di-AMP_synthase"/>
</dbReference>
<dbReference type="InterPro" id="IPR034701">
    <property type="entry name" value="CdaA"/>
</dbReference>
<dbReference type="Proteomes" id="UP000095488">
    <property type="component" value="Unassembled WGS sequence"/>
</dbReference>
<feature type="transmembrane region" description="Helical" evidence="10">
    <location>
        <begin position="45"/>
        <end position="62"/>
    </location>
</feature>
<accession>A0ABP2AUQ8</accession>
<comment type="subunit">
    <text evidence="10">Probably a homodimer.</text>
</comment>
<evidence type="ECO:0000259" key="11">
    <source>
        <dbReference type="PROSITE" id="PS51794"/>
    </source>
</evidence>
<dbReference type="PIRSF" id="PIRSF004793">
    <property type="entry name" value="UCP004793"/>
    <property type="match status" value="1"/>
</dbReference>
<feature type="domain" description="DAC" evidence="11">
    <location>
        <begin position="87"/>
        <end position="247"/>
    </location>
</feature>
<evidence type="ECO:0000256" key="8">
    <source>
        <dbReference type="ARBA" id="ARBA00022989"/>
    </source>
</evidence>
<keyword evidence="6 10" id="KW-0547">Nucleotide-binding</keyword>
<dbReference type="PROSITE" id="PS51794">
    <property type="entry name" value="DAC"/>
    <property type="match status" value="1"/>
</dbReference>
<comment type="caution">
    <text evidence="10">Lacks conserved residue(s) required for the propagation of feature annotation.</text>
</comment>
<gene>
    <name evidence="10" type="primary">dacA</name>
    <name evidence="12" type="ORF">ERS852473_01990</name>
</gene>
<feature type="transmembrane region" description="Helical" evidence="10">
    <location>
        <begin position="68"/>
        <end position="86"/>
    </location>
</feature>
<evidence type="ECO:0000256" key="9">
    <source>
        <dbReference type="ARBA" id="ARBA00023136"/>
    </source>
</evidence>
<keyword evidence="8 10" id="KW-1133">Transmembrane helix</keyword>
<keyword evidence="4 10" id="KW-0812">Transmembrane</keyword>
<dbReference type="Pfam" id="PF02457">
    <property type="entry name" value="DAC"/>
    <property type="match status" value="1"/>
</dbReference>
<dbReference type="PANTHER" id="PTHR34185">
    <property type="entry name" value="DIADENYLATE CYCLASE"/>
    <property type="match status" value="1"/>
</dbReference>
<dbReference type="InterPro" id="IPR036888">
    <property type="entry name" value="DNA_integrity_DisA_N_sf"/>
</dbReference>
<keyword evidence="13" id="KW-1185">Reference proteome</keyword>
<protein>
    <recommendedName>
        <fullName evidence="10">Diadenylate cyclase</fullName>
        <shortName evidence="10">DAC</shortName>
        <ecNumber evidence="10">2.7.7.85</ecNumber>
    </recommendedName>
    <alternativeName>
        <fullName evidence="10">Cyclic-di-AMP synthase</fullName>
        <shortName evidence="10">c-di-AMP synthase</shortName>
    </alternativeName>
</protein>
<dbReference type="RefSeq" id="WP_055260009.1">
    <property type="nucleotide sequence ID" value="NZ_BCMV01000016.1"/>
</dbReference>
<name>A0ABP2AUQ8_SARVE</name>
<evidence type="ECO:0000256" key="7">
    <source>
        <dbReference type="ARBA" id="ARBA00022840"/>
    </source>
</evidence>
<keyword evidence="7 10" id="KW-0067">ATP-binding</keyword>
<dbReference type="HAMAP" id="MF_01499">
    <property type="entry name" value="DacA"/>
    <property type="match status" value="1"/>
</dbReference>
<evidence type="ECO:0000313" key="13">
    <source>
        <dbReference type="Proteomes" id="UP000095488"/>
    </source>
</evidence>
<keyword evidence="3 10" id="KW-0808">Transferase</keyword>